<protein>
    <recommendedName>
        <fullName evidence="4">Terpene cyclase/mutase family protein</fullName>
    </recommendedName>
</protein>
<comment type="caution">
    <text evidence="2">The sequence shown here is derived from an EMBL/GenBank/DDBJ whole genome shotgun (WGS) entry which is preliminary data.</text>
</comment>
<keyword evidence="3" id="KW-1185">Reference proteome</keyword>
<dbReference type="InterPro" id="IPR008930">
    <property type="entry name" value="Terpenoid_cyclase/PrenylTrfase"/>
</dbReference>
<dbReference type="Proteomes" id="UP001501676">
    <property type="component" value="Unassembled WGS sequence"/>
</dbReference>
<organism evidence="2 3">
    <name type="scientific">Cryptosporangium minutisporangium</name>
    <dbReference type="NCBI Taxonomy" id="113569"/>
    <lineage>
        <taxon>Bacteria</taxon>
        <taxon>Bacillati</taxon>
        <taxon>Actinomycetota</taxon>
        <taxon>Actinomycetes</taxon>
        <taxon>Cryptosporangiales</taxon>
        <taxon>Cryptosporangiaceae</taxon>
        <taxon>Cryptosporangium</taxon>
    </lineage>
</organism>
<reference evidence="3" key="1">
    <citation type="journal article" date="2019" name="Int. J. Syst. Evol. Microbiol.">
        <title>The Global Catalogue of Microorganisms (GCM) 10K type strain sequencing project: providing services to taxonomists for standard genome sequencing and annotation.</title>
        <authorList>
            <consortium name="The Broad Institute Genomics Platform"/>
            <consortium name="The Broad Institute Genome Sequencing Center for Infectious Disease"/>
            <person name="Wu L."/>
            <person name="Ma J."/>
        </authorList>
    </citation>
    <scope>NUCLEOTIDE SEQUENCE [LARGE SCALE GENOMIC DNA]</scope>
    <source>
        <strain evidence="3">JCM 9458</strain>
    </source>
</reference>
<dbReference type="CDD" id="cd00688">
    <property type="entry name" value="ISOPREN_C2_like"/>
    <property type="match status" value="1"/>
</dbReference>
<feature type="transmembrane region" description="Helical" evidence="1">
    <location>
        <begin position="388"/>
        <end position="408"/>
    </location>
</feature>
<evidence type="ECO:0000313" key="2">
    <source>
        <dbReference type="EMBL" id="GAA3395148.1"/>
    </source>
</evidence>
<keyword evidence="1" id="KW-0812">Transmembrane</keyword>
<keyword evidence="1" id="KW-1133">Transmembrane helix</keyword>
<accession>A0ABP6T7F7</accession>
<feature type="transmembrane region" description="Helical" evidence="1">
    <location>
        <begin position="414"/>
        <end position="432"/>
    </location>
</feature>
<evidence type="ECO:0008006" key="4">
    <source>
        <dbReference type="Google" id="ProtNLM"/>
    </source>
</evidence>
<dbReference type="SUPFAM" id="SSF48239">
    <property type="entry name" value="Terpenoid cyclases/Protein prenyltransferases"/>
    <property type="match status" value="1"/>
</dbReference>
<keyword evidence="1" id="KW-0472">Membrane</keyword>
<dbReference type="Gene3D" id="1.50.10.20">
    <property type="match status" value="1"/>
</dbReference>
<sequence>MSDRGGLPTLDFGEVDACVERALGLLRHTYRSSPGSAGWYHRLDADQPGPSATAAGLAAFLVFGRDFDPLPAALAFLRERQITAADPTLDRGWAVNTSVGRPVTEATALVTWLLHRAGLAFAADGPDLRRAGRWLLFNQNADGGWGSFRGQSSRIWLTAMAIRALTVAEPFDPGVRSGVEWLLQSRDLRARAWGEVPGGPPTVTHTAIVLTTLADLQLRRRREDVTDALAAGYAWLAGNVKTGRIHDEDARTEEYNVSLAEDNVKGFTWQSTVWHPGLPYALSALTRAPDGVRLDLVVQSVRTILATQSLDGRWPGGDSVASRSMWTVWPFLEALADVRRLVPGGSTDVLRVLSPSTVLLQRGRNRPATAVLARAAIGDGARWLARRWAVGLLGVVVLLGGALVWLGRLAWHEYALSMIFPVLLLFVQLLLGRRGPPT</sequence>
<name>A0ABP6T7F7_9ACTN</name>
<dbReference type="EMBL" id="BAAAYN010000047">
    <property type="protein sequence ID" value="GAA3395148.1"/>
    <property type="molecule type" value="Genomic_DNA"/>
</dbReference>
<evidence type="ECO:0000313" key="3">
    <source>
        <dbReference type="Proteomes" id="UP001501676"/>
    </source>
</evidence>
<gene>
    <name evidence="2" type="ORF">GCM10020369_67190</name>
</gene>
<evidence type="ECO:0000256" key="1">
    <source>
        <dbReference type="SAM" id="Phobius"/>
    </source>
</evidence>
<dbReference type="RefSeq" id="WP_345732282.1">
    <property type="nucleotide sequence ID" value="NZ_BAAAYN010000047.1"/>
</dbReference>
<proteinExistence type="predicted"/>